<reference evidence="1 2" key="1">
    <citation type="submission" date="2020-01" db="EMBL/GenBank/DDBJ databases">
        <title>Insect and environment-associated Actinomycetes.</title>
        <authorList>
            <person name="Currrie C."/>
            <person name="Chevrette M."/>
            <person name="Carlson C."/>
            <person name="Stubbendieck R."/>
            <person name="Wendt-Pienkowski E."/>
        </authorList>
    </citation>
    <scope>NUCLEOTIDE SEQUENCE [LARGE SCALE GENOMIC DNA]</scope>
    <source>
        <strain evidence="1 2">SID14438</strain>
    </source>
</reference>
<comment type="caution">
    <text evidence="1">The sequence shown here is derived from an EMBL/GenBank/DDBJ whole genome shotgun (WGS) entry which is preliminary data.</text>
</comment>
<protein>
    <recommendedName>
        <fullName evidence="3">Lipoprotein</fullName>
    </recommendedName>
</protein>
<evidence type="ECO:0000313" key="1">
    <source>
        <dbReference type="EMBL" id="NEB72465.1"/>
    </source>
</evidence>
<organism evidence="1 2">
    <name type="scientific">Streptomyces microflavus</name>
    <name type="common">Streptomyces lipmanii</name>
    <dbReference type="NCBI Taxonomy" id="1919"/>
    <lineage>
        <taxon>Bacteria</taxon>
        <taxon>Bacillati</taxon>
        <taxon>Actinomycetota</taxon>
        <taxon>Actinomycetes</taxon>
        <taxon>Kitasatosporales</taxon>
        <taxon>Streptomycetaceae</taxon>
        <taxon>Streptomyces</taxon>
    </lineage>
</organism>
<gene>
    <name evidence="1" type="ORF">G3I39_36135</name>
</gene>
<proteinExistence type="predicted"/>
<accession>A0A6N9VLR1</accession>
<evidence type="ECO:0000313" key="2">
    <source>
        <dbReference type="Proteomes" id="UP000471648"/>
    </source>
</evidence>
<name>A0A6N9VLR1_STRMI</name>
<dbReference type="PROSITE" id="PS51257">
    <property type="entry name" value="PROKAR_LIPOPROTEIN"/>
    <property type="match status" value="1"/>
</dbReference>
<dbReference type="RefSeq" id="WP_164359012.1">
    <property type="nucleotide sequence ID" value="NZ_JAAGME010001542.1"/>
</dbReference>
<dbReference type="Proteomes" id="UP000471648">
    <property type="component" value="Unassembled WGS sequence"/>
</dbReference>
<evidence type="ECO:0008006" key="3">
    <source>
        <dbReference type="Google" id="ProtNLM"/>
    </source>
</evidence>
<sequence length="226" mass="23707">MSHRLPALAAVGAIMLLAGCSDGGEENPAGAGLPGATPSVTVSAPTYTRFEDFPGDELLHTGMGEPLGVRVKPVDTMWAPELAGESAAAGKHYLAVYVAATGELPDRGVKSARITGLTLRFQPASGTCAKGPYMKEGEIDCTVEAFPRSQLAQVADGEWRNFGWTDMSVMGSPLQRGKTQIGVFGFSVPDTVDPTGFELCAPTRRNPIDSSGFPCVPVKVPEEPRG</sequence>
<dbReference type="EMBL" id="JAAGME010001542">
    <property type="protein sequence ID" value="NEB72465.1"/>
    <property type="molecule type" value="Genomic_DNA"/>
</dbReference>
<dbReference type="AlphaFoldDB" id="A0A6N9VLR1"/>